<evidence type="ECO:0000259" key="2">
    <source>
        <dbReference type="Pfam" id="PF03372"/>
    </source>
</evidence>
<feature type="transmembrane region" description="Helical" evidence="1">
    <location>
        <begin position="34"/>
        <end position="53"/>
    </location>
</feature>
<evidence type="ECO:0000256" key="1">
    <source>
        <dbReference type="SAM" id="Phobius"/>
    </source>
</evidence>
<dbReference type="Gene3D" id="3.60.10.10">
    <property type="entry name" value="Endonuclease/exonuclease/phosphatase"/>
    <property type="match status" value="1"/>
</dbReference>
<dbReference type="GO" id="GO:0004519">
    <property type="term" value="F:endonuclease activity"/>
    <property type="evidence" value="ECO:0007669"/>
    <property type="project" value="UniProtKB-KW"/>
</dbReference>
<dbReference type="InterPro" id="IPR036691">
    <property type="entry name" value="Endo/exonu/phosph_ase_sf"/>
</dbReference>
<keyword evidence="3" id="KW-0255">Endonuclease</keyword>
<evidence type="ECO:0000313" key="3">
    <source>
        <dbReference type="EMBL" id="UOO88158.1"/>
    </source>
</evidence>
<keyword evidence="4" id="KW-1185">Reference proteome</keyword>
<reference evidence="3 4" key="1">
    <citation type="journal article" date="2022" name="Res Sq">
        <title>Evolution of multicellular longitudinally dividing oral cavity symbionts (Neisseriaceae).</title>
        <authorList>
            <person name="Nyongesa S."/>
            <person name="Weber P."/>
            <person name="Bernet E."/>
            <person name="Pullido F."/>
            <person name="Nieckarz M."/>
            <person name="Delaby M."/>
            <person name="Nieves C."/>
            <person name="Viehboeck T."/>
            <person name="Krause N."/>
            <person name="Rivera-Millot A."/>
            <person name="Nakamura A."/>
            <person name="Vischer N."/>
            <person name="VanNieuwenhze M."/>
            <person name="Brun Y."/>
            <person name="Cava F."/>
            <person name="Bulgheresi S."/>
            <person name="Veyrier F."/>
        </authorList>
    </citation>
    <scope>NUCLEOTIDE SEQUENCE [LARGE SCALE GENOMIC DNA]</scope>
    <source>
        <strain evidence="3 4">SN4</strain>
    </source>
</reference>
<feature type="transmembrane region" description="Helical" evidence="1">
    <location>
        <begin position="65"/>
        <end position="84"/>
    </location>
</feature>
<protein>
    <submittedName>
        <fullName evidence="3">Endonuclease/exonuclease/phosphatase family protein</fullName>
    </submittedName>
</protein>
<keyword evidence="1" id="KW-0472">Membrane</keyword>
<dbReference type="InterPro" id="IPR005135">
    <property type="entry name" value="Endo/exonuclease/phosphatase"/>
</dbReference>
<keyword evidence="1" id="KW-1133">Transmembrane helix</keyword>
<accession>A0ABY4E1F7</accession>
<dbReference type="SUPFAM" id="SSF56219">
    <property type="entry name" value="DNase I-like"/>
    <property type="match status" value="1"/>
</dbReference>
<dbReference type="Proteomes" id="UP000832011">
    <property type="component" value="Chromosome"/>
</dbReference>
<sequence>MNSRRLLSFMRKCWLFLAYASLAALLLGELGRHYWLLELFSHFVPVYAVLLVFGALSSRQHVQRLLFGLTAAALAVWMFTPTAANKPSSPAAQRFISYNLYINNPQTEADFNWLLQQQADVVFLTEATPLMGITQHLQAAYPYGCERLDDSPFGLILLSKQPLSSCEVLQYGSLYRFPAIRAQLGNGRVVYAMHPPPPISAFLAKERDRVLQDIAAQVAQESGEVLVMGDMNNSAFAPSFRQFIQDSGLNLQAPRAMPTWRPGLIGIDHILRRSKHTATVTYGPWLGSDHRPVIARW</sequence>
<dbReference type="Pfam" id="PF03372">
    <property type="entry name" value="Exo_endo_phos"/>
    <property type="match status" value="1"/>
</dbReference>
<keyword evidence="3" id="KW-0540">Nuclease</keyword>
<dbReference type="EMBL" id="CP091511">
    <property type="protein sequence ID" value="UOO88158.1"/>
    <property type="molecule type" value="Genomic_DNA"/>
</dbReference>
<gene>
    <name evidence="3" type="ORF">LVJ82_11745</name>
</gene>
<name>A0ABY4E1F7_9NEIS</name>
<evidence type="ECO:0000313" key="4">
    <source>
        <dbReference type="Proteomes" id="UP000832011"/>
    </source>
</evidence>
<feature type="domain" description="Endonuclease/exonuclease/phosphatase" evidence="2">
    <location>
        <begin position="97"/>
        <end position="290"/>
    </location>
</feature>
<dbReference type="RefSeq" id="WP_058356407.1">
    <property type="nucleotide sequence ID" value="NZ_CABKVG010000009.1"/>
</dbReference>
<organism evidence="3 4">
    <name type="scientific">Vitreoscilla massiliensis</name>
    <dbReference type="NCBI Taxonomy" id="1689272"/>
    <lineage>
        <taxon>Bacteria</taxon>
        <taxon>Pseudomonadati</taxon>
        <taxon>Pseudomonadota</taxon>
        <taxon>Betaproteobacteria</taxon>
        <taxon>Neisseriales</taxon>
        <taxon>Neisseriaceae</taxon>
        <taxon>Vitreoscilla</taxon>
    </lineage>
</organism>
<keyword evidence="3" id="KW-0378">Hydrolase</keyword>
<feature type="transmembrane region" description="Helical" evidence="1">
    <location>
        <begin position="12"/>
        <end position="28"/>
    </location>
</feature>
<proteinExistence type="predicted"/>
<keyword evidence="1" id="KW-0812">Transmembrane</keyword>